<sequence length="127" mass="13623">DITTRSSATLSPTLRKRRRETETSITSAGLSPSWPVSEEAGTKPTPGPLAGGGLTPTSIFHPKHEIPGHRRSRGSVQYTEGGYRVPLALGVLPTPLGREFHVNITPVKVLEASVDLKPFTFDLGLNV</sequence>
<feature type="non-terminal residue" evidence="2">
    <location>
        <position position="1"/>
    </location>
</feature>
<accession>A0A3P7N5R1</accession>
<protein>
    <submittedName>
        <fullName evidence="2">Uncharacterized protein</fullName>
    </submittedName>
</protein>
<feature type="compositionally biased region" description="Polar residues" evidence="1">
    <location>
        <begin position="1"/>
        <end position="12"/>
    </location>
</feature>
<keyword evidence="3" id="KW-1185">Reference proteome</keyword>
<dbReference type="EMBL" id="UYRU01075972">
    <property type="protein sequence ID" value="VDN26471.1"/>
    <property type="molecule type" value="Genomic_DNA"/>
</dbReference>
<evidence type="ECO:0000313" key="2">
    <source>
        <dbReference type="EMBL" id="VDN26471.1"/>
    </source>
</evidence>
<proteinExistence type="predicted"/>
<dbReference type="AlphaFoldDB" id="A0A3P7N5R1"/>
<dbReference type="Proteomes" id="UP000281553">
    <property type="component" value="Unassembled WGS sequence"/>
</dbReference>
<dbReference type="OrthoDB" id="784962at2759"/>
<gene>
    <name evidence="2" type="ORF">DILT_LOCUS14814</name>
</gene>
<name>A0A3P7N5R1_DIBLA</name>
<evidence type="ECO:0000313" key="3">
    <source>
        <dbReference type="Proteomes" id="UP000281553"/>
    </source>
</evidence>
<reference evidence="2 3" key="1">
    <citation type="submission" date="2018-11" db="EMBL/GenBank/DDBJ databases">
        <authorList>
            <consortium name="Pathogen Informatics"/>
        </authorList>
    </citation>
    <scope>NUCLEOTIDE SEQUENCE [LARGE SCALE GENOMIC DNA]</scope>
</reference>
<organism evidence="2 3">
    <name type="scientific">Dibothriocephalus latus</name>
    <name type="common">Fish tapeworm</name>
    <name type="synonym">Diphyllobothrium latum</name>
    <dbReference type="NCBI Taxonomy" id="60516"/>
    <lineage>
        <taxon>Eukaryota</taxon>
        <taxon>Metazoa</taxon>
        <taxon>Spiralia</taxon>
        <taxon>Lophotrochozoa</taxon>
        <taxon>Platyhelminthes</taxon>
        <taxon>Cestoda</taxon>
        <taxon>Eucestoda</taxon>
        <taxon>Diphyllobothriidea</taxon>
        <taxon>Diphyllobothriidae</taxon>
        <taxon>Dibothriocephalus</taxon>
    </lineage>
</organism>
<evidence type="ECO:0000256" key="1">
    <source>
        <dbReference type="SAM" id="MobiDB-lite"/>
    </source>
</evidence>
<feature type="region of interest" description="Disordered" evidence="1">
    <location>
        <begin position="1"/>
        <end position="75"/>
    </location>
</feature>